<evidence type="ECO:0000256" key="4">
    <source>
        <dbReference type="ARBA" id="ARBA00022737"/>
    </source>
</evidence>
<accession>A0A520KEL6</accession>
<dbReference type="GO" id="GO:0016491">
    <property type="term" value="F:oxidoreductase activity"/>
    <property type="evidence" value="ECO:0007669"/>
    <property type="project" value="UniProtKB-ARBA"/>
</dbReference>
<organism evidence="9 11">
    <name type="scientific">Thermoproteota archaeon</name>
    <dbReference type="NCBI Taxonomy" id="2056631"/>
    <lineage>
        <taxon>Archaea</taxon>
        <taxon>Thermoproteota</taxon>
    </lineage>
</organism>
<name>A0A520KEL6_9CREN</name>
<dbReference type="Proteomes" id="UP000316080">
    <property type="component" value="Unassembled WGS sequence"/>
</dbReference>
<dbReference type="PROSITE" id="PS51379">
    <property type="entry name" value="4FE4S_FER_2"/>
    <property type="match status" value="2"/>
</dbReference>
<gene>
    <name evidence="10" type="ORF">DSO09_01685</name>
    <name evidence="9" type="ORF">EF809_04970</name>
</gene>
<dbReference type="Gene3D" id="3.30.70.20">
    <property type="match status" value="1"/>
</dbReference>
<evidence type="ECO:0000259" key="8">
    <source>
        <dbReference type="PROSITE" id="PS51379"/>
    </source>
</evidence>
<evidence type="ECO:0000313" key="10">
    <source>
        <dbReference type="EMBL" id="TDA39837.1"/>
    </source>
</evidence>
<dbReference type="PANTHER" id="PTHR43687:SF6">
    <property type="entry name" value="L-ASPARTATE SEMIALDEHYDE SULFURTRANSFERASE IRON-SULFUR SUBUNIT"/>
    <property type="match status" value="1"/>
</dbReference>
<feature type="domain" description="4Fe-4S ferredoxin-type" evidence="8">
    <location>
        <begin position="32"/>
        <end position="60"/>
    </location>
</feature>
<keyword evidence="5" id="KW-0249">Electron transport</keyword>
<evidence type="ECO:0000313" key="9">
    <source>
        <dbReference type="EMBL" id="RZN55604.1"/>
    </source>
</evidence>
<dbReference type="InterPro" id="IPR017900">
    <property type="entry name" value="4Fe4S_Fe_S_CS"/>
</dbReference>
<evidence type="ECO:0000313" key="11">
    <source>
        <dbReference type="Proteomes" id="UP000316080"/>
    </source>
</evidence>
<evidence type="ECO:0000256" key="2">
    <source>
        <dbReference type="ARBA" id="ARBA00022485"/>
    </source>
</evidence>
<proteinExistence type="predicted"/>
<dbReference type="Pfam" id="PF13237">
    <property type="entry name" value="Fer4_10"/>
    <property type="match status" value="1"/>
</dbReference>
<evidence type="ECO:0000313" key="12">
    <source>
        <dbReference type="Proteomes" id="UP000317265"/>
    </source>
</evidence>
<keyword evidence="6" id="KW-0408">Iron</keyword>
<dbReference type="AlphaFoldDB" id="A0A520KEL6"/>
<reference evidence="9 11" key="2">
    <citation type="journal article" date="2019" name="Nat. Microbiol.">
        <title>Wide diversity of methane and short-chain alkane metabolisms in uncultured archaea.</title>
        <authorList>
            <person name="Borrel G."/>
            <person name="Adam P.S."/>
            <person name="McKay L.J."/>
            <person name="Chen L.X."/>
            <person name="Sierra-Garcia I.N."/>
            <person name="Sieber C.M."/>
            <person name="Letourneur Q."/>
            <person name="Ghozlane A."/>
            <person name="Andersen G.L."/>
            <person name="Li W.J."/>
            <person name="Hallam S.J."/>
            <person name="Muyzer G."/>
            <person name="de Oliveira V.M."/>
            <person name="Inskeep W.P."/>
            <person name="Banfield J.F."/>
            <person name="Gribaldo S."/>
        </authorList>
    </citation>
    <scope>NUCLEOTIDE SEQUENCE [LARGE SCALE GENOMIC DNA]</scope>
    <source>
        <strain evidence="9">Verst-YHS</strain>
    </source>
</reference>
<keyword evidence="1" id="KW-0813">Transport</keyword>
<feature type="domain" description="4Fe-4S ferredoxin-type" evidence="8">
    <location>
        <begin position="2"/>
        <end position="31"/>
    </location>
</feature>
<evidence type="ECO:0000256" key="3">
    <source>
        <dbReference type="ARBA" id="ARBA00022723"/>
    </source>
</evidence>
<dbReference type="GO" id="GO:0051539">
    <property type="term" value="F:4 iron, 4 sulfur cluster binding"/>
    <property type="evidence" value="ECO:0007669"/>
    <property type="project" value="UniProtKB-KW"/>
</dbReference>
<comment type="caution">
    <text evidence="9">The sequence shown here is derived from an EMBL/GenBank/DDBJ whole genome shotgun (WGS) entry which is preliminary data.</text>
</comment>
<evidence type="ECO:0000256" key="7">
    <source>
        <dbReference type="ARBA" id="ARBA00023014"/>
    </source>
</evidence>
<dbReference type="PANTHER" id="PTHR43687">
    <property type="entry name" value="ADENYLYLSULFATE REDUCTASE, BETA SUBUNIT"/>
    <property type="match status" value="1"/>
</dbReference>
<evidence type="ECO:0000256" key="1">
    <source>
        <dbReference type="ARBA" id="ARBA00022448"/>
    </source>
</evidence>
<reference evidence="10 12" key="1">
    <citation type="journal article" date="2019" name="Nat. Microbiol.">
        <title>Expanding anaerobic alkane metabolism in the domain of Archaea.</title>
        <authorList>
            <person name="Wang Y."/>
            <person name="Wegener G."/>
            <person name="Hou J."/>
            <person name="Wang F."/>
            <person name="Xiao X."/>
        </authorList>
    </citation>
    <scope>NUCLEOTIDE SEQUENCE [LARGE SCALE GENOMIC DNA]</scope>
    <source>
        <strain evidence="10">WYZ-LMO11</strain>
    </source>
</reference>
<keyword evidence="2" id="KW-0004">4Fe-4S</keyword>
<keyword evidence="4" id="KW-0677">Repeat</keyword>
<evidence type="ECO:0000256" key="6">
    <source>
        <dbReference type="ARBA" id="ARBA00023004"/>
    </source>
</evidence>
<dbReference type="EMBL" id="QNVI01000019">
    <property type="protein sequence ID" value="TDA39837.1"/>
    <property type="molecule type" value="Genomic_DNA"/>
</dbReference>
<dbReference type="Proteomes" id="UP000317265">
    <property type="component" value="Unassembled WGS sequence"/>
</dbReference>
<keyword evidence="3" id="KW-0479">Metal-binding</keyword>
<dbReference type="InterPro" id="IPR050572">
    <property type="entry name" value="Fe-S_Ferredoxin"/>
</dbReference>
<dbReference type="PROSITE" id="PS00198">
    <property type="entry name" value="4FE4S_FER_1"/>
    <property type="match status" value="1"/>
</dbReference>
<dbReference type="InterPro" id="IPR017896">
    <property type="entry name" value="4Fe4S_Fe-S-bd"/>
</dbReference>
<dbReference type="EMBL" id="RXIH01000040">
    <property type="protein sequence ID" value="RZN55604.1"/>
    <property type="molecule type" value="Genomic_DNA"/>
</dbReference>
<keyword evidence="7" id="KW-0411">Iron-sulfur</keyword>
<dbReference type="SUPFAM" id="SSF54862">
    <property type="entry name" value="4Fe-4S ferredoxins"/>
    <property type="match status" value="1"/>
</dbReference>
<evidence type="ECO:0000256" key="5">
    <source>
        <dbReference type="ARBA" id="ARBA00022982"/>
    </source>
</evidence>
<sequence length="60" mass="6559">MPKVIVDQEKCNGDGLCISVCPTNVFDFINNKAVPKRPQDCILCMACVSQCPTQAITVEE</sequence>
<protein>
    <submittedName>
        <fullName evidence="10">4Fe-4S ferredoxin</fullName>
    </submittedName>
    <submittedName>
        <fullName evidence="9">Ferredoxin family protein</fullName>
    </submittedName>
</protein>
<dbReference type="GO" id="GO:0046872">
    <property type="term" value="F:metal ion binding"/>
    <property type="evidence" value="ECO:0007669"/>
    <property type="project" value="UniProtKB-KW"/>
</dbReference>